<dbReference type="PANTHER" id="PTHR45650:SF43">
    <property type="entry name" value="GDSL ESTERASE_LIPASE 7-LIKE"/>
    <property type="match status" value="1"/>
</dbReference>
<keyword evidence="5" id="KW-0378">Hydrolase</keyword>
<comment type="caution">
    <text evidence="9">The sequence shown here is derived from an EMBL/GenBank/DDBJ whole genome shotgun (WGS) entry which is preliminary data.</text>
</comment>
<keyword evidence="3" id="KW-0964">Secreted</keyword>
<sequence length="382" mass="42964">METIPTKAKVSRAREKERMATSFFILMLLLLLHLFPVKSQNPPAAAALYVFGDSLSDSGNNNNRLTTARANYLPYGVDFVGGTTGRFTNGKTFVDFAAETLGLPYVPAYFSLSRRQRAKTGTGVNYASGSAGILNKTGRRLGRCVTLREQISKFSMTVRRDLPKMFPGPLLSDHLSRSIFFVSIGSNDYINNYLQPDYYYKRRRRPTPQAFAQKLVDALETHMQRLYYLGARKIVMFDIGPIGCIPNNTNTTPMMGQCVEEINNFVVEFNNRFFPLVQRLNVTLRGSNFVPGQTYPVSQNIYKNAPSYGLALTNVPCCPTYGDGIGPCKPEQQPCPDRGKHMYWDSYHPTEVTNSLMARACFWQTPSQCFPPDTTIQQLARL</sequence>
<dbReference type="EMBL" id="QPKB01000005">
    <property type="protein sequence ID" value="RWR84978.1"/>
    <property type="molecule type" value="Genomic_DNA"/>
</dbReference>
<accession>A0A443P2E5</accession>
<dbReference type="GO" id="GO:0005576">
    <property type="term" value="C:extracellular region"/>
    <property type="evidence" value="ECO:0007669"/>
    <property type="project" value="UniProtKB-SubCell"/>
</dbReference>
<dbReference type="STRING" id="337451.A0A443P2E5"/>
<keyword evidence="7" id="KW-0443">Lipid metabolism</keyword>
<reference evidence="9 10" key="1">
    <citation type="journal article" date="2019" name="Nat. Plants">
        <title>Stout camphor tree genome fills gaps in understanding of flowering plant genome evolution.</title>
        <authorList>
            <person name="Chaw S.M."/>
            <person name="Liu Y.C."/>
            <person name="Wu Y.W."/>
            <person name="Wang H.Y."/>
            <person name="Lin C.I."/>
            <person name="Wu C.S."/>
            <person name="Ke H.M."/>
            <person name="Chang L.Y."/>
            <person name="Hsu C.Y."/>
            <person name="Yang H.T."/>
            <person name="Sudianto E."/>
            <person name="Hsu M.H."/>
            <person name="Wu K.P."/>
            <person name="Wang L.N."/>
            <person name="Leebens-Mack J.H."/>
            <person name="Tsai I.J."/>
        </authorList>
    </citation>
    <scope>NUCLEOTIDE SEQUENCE [LARGE SCALE GENOMIC DNA]</scope>
    <source>
        <strain evidence="10">cv. Chaw 1501</strain>
        <tissue evidence="9">Young leaves</tissue>
    </source>
</reference>
<comment type="subcellular location">
    <subcellularLocation>
        <location evidence="1">Secreted</location>
    </subcellularLocation>
</comment>
<keyword evidence="4 8" id="KW-0732">Signal</keyword>
<dbReference type="GO" id="GO:0016042">
    <property type="term" value="P:lipid catabolic process"/>
    <property type="evidence" value="ECO:0007669"/>
    <property type="project" value="UniProtKB-KW"/>
</dbReference>
<dbReference type="CDD" id="cd01837">
    <property type="entry name" value="SGNH_plant_lipase_like"/>
    <property type="match status" value="1"/>
</dbReference>
<evidence type="ECO:0000313" key="10">
    <source>
        <dbReference type="Proteomes" id="UP000283530"/>
    </source>
</evidence>
<feature type="chain" id="PRO_5019300037" evidence="8">
    <location>
        <begin position="40"/>
        <end position="382"/>
    </location>
</feature>
<dbReference type="OrthoDB" id="1600564at2759"/>
<dbReference type="AlphaFoldDB" id="A0A443P2E5"/>
<keyword evidence="6" id="KW-0442">Lipid degradation</keyword>
<dbReference type="PANTHER" id="PTHR45650">
    <property type="entry name" value="GDSL-LIKE LIPASE/ACYLHYDROLASE-RELATED"/>
    <property type="match status" value="1"/>
</dbReference>
<evidence type="ECO:0000256" key="6">
    <source>
        <dbReference type="ARBA" id="ARBA00022963"/>
    </source>
</evidence>
<dbReference type="SUPFAM" id="SSF52266">
    <property type="entry name" value="SGNH hydrolase"/>
    <property type="match status" value="1"/>
</dbReference>
<gene>
    <name evidence="9" type="ORF">CKAN_01381800</name>
</gene>
<evidence type="ECO:0000256" key="8">
    <source>
        <dbReference type="SAM" id="SignalP"/>
    </source>
</evidence>
<evidence type="ECO:0000256" key="1">
    <source>
        <dbReference type="ARBA" id="ARBA00004613"/>
    </source>
</evidence>
<evidence type="ECO:0000256" key="5">
    <source>
        <dbReference type="ARBA" id="ARBA00022801"/>
    </source>
</evidence>
<name>A0A443P2E5_9MAGN</name>
<evidence type="ECO:0000256" key="2">
    <source>
        <dbReference type="ARBA" id="ARBA00008668"/>
    </source>
</evidence>
<dbReference type="InterPro" id="IPR001087">
    <property type="entry name" value="GDSL"/>
</dbReference>
<evidence type="ECO:0000313" key="9">
    <source>
        <dbReference type="EMBL" id="RWR84978.1"/>
    </source>
</evidence>
<evidence type="ECO:0000256" key="7">
    <source>
        <dbReference type="ARBA" id="ARBA00023098"/>
    </source>
</evidence>
<dbReference type="InterPro" id="IPR036514">
    <property type="entry name" value="SGNH_hydro_sf"/>
</dbReference>
<keyword evidence="10" id="KW-1185">Reference proteome</keyword>
<evidence type="ECO:0000256" key="4">
    <source>
        <dbReference type="ARBA" id="ARBA00022729"/>
    </source>
</evidence>
<dbReference type="GO" id="GO:0016788">
    <property type="term" value="F:hydrolase activity, acting on ester bonds"/>
    <property type="evidence" value="ECO:0007669"/>
    <property type="project" value="InterPro"/>
</dbReference>
<comment type="similarity">
    <text evidence="2">Belongs to the 'GDSL' lipolytic enzyme family.</text>
</comment>
<dbReference type="InterPro" id="IPR035669">
    <property type="entry name" value="SGNH_plant_lipase-like"/>
</dbReference>
<feature type="signal peptide" evidence="8">
    <location>
        <begin position="1"/>
        <end position="39"/>
    </location>
</feature>
<organism evidence="9 10">
    <name type="scientific">Cinnamomum micranthum f. kanehirae</name>
    <dbReference type="NCBI Taxonomy" id="337451"/>
    <lineage>
        <taxon>Eukaryota</taxon>
        <taxon>Viridiplantae</taxon>
        <taxon>Streptophyta</taxon>
        <taxon>Embryophyta</taxon>
        <taxon>Tracheophyta</taxon>
        <taxon>Spermatophyta</taxon>
        <taxon>Magnoliopsida</taxon>
        <taxon>Magnoliidae</taxon>
        <taxon>Laurales</taxon>
        <taxon>Lauraceae</taxon>
        <taxon>Cinnamomum</taxon>
    </lineage>
</organism>
<proteinExistence type="inferred from homology"/>
<dbReference type="Pfam" id="PF00657">
    <property type="entry name" value="Lipase_GDSL"/>
    <property type="match status" value="1"/>
</dbReference>
<evidence type="ECO:0000256" key="3">
    <source>
        <dbReference type="ARBA" id="ARBA00022525"/>
    </source>
</evidence>
<dbReference type="Gene3D" id="3.40.50.1110">
    <property type="entry name" value="SGNH hydrolase"/>
    <property type="match status" value="1"/>
</dbReference>
<dbReference type="InterPro" id="IPR051238">
    <property type="entry name" value="GDSL_esterase/lipase"/>
</dbReference>
<dbReference type="Proteomes" id="UP000283530">
    <property type="component" value="Unassembled WGS sequence"/>
</dbReference>
<protein>
    <submittedName>
        <fullName evidence="9">GDSL esterase/lipase 7-like protein</fullName>
    </submittedName>
</protein>